<name>A0ABR0SIB2_9HYPO</name>
<accession>A0ABR0SIB2</accession>
<comment type="similarity">
    <text evidence="1">Belongs to the short-chain dehydrogenases/reductases (SDR) family.</text>
</comment>
<dbReference type="Gene3D" id="3.40.50.720">
    <property type="entry name" value="NAD(P)-binding Rossmann-like Domain"/>
    <property type="match status" value="1"/>
</dbReference>
<dbReference type="PANTHER" id="PTHR43391">
    <property type="entry name" value="RETINOL DEHYDROGENASE-RELATED"/>
    <property type="match status" value="1"/>
</dbReference>
<keyword evidence="3" id="KW-0560">Oxidoreductase</keyword>
<dbReference type="InterPro" id="IPR020904">
    <property type="entry name" value="Sc_DH/Rdtase_CS"/>
</dbReference>
<proteinExistence type="inferred from homology"/>
<gene>
    <name evidence="4" type="ORF">PT974_05292</name>
</gene>
<dbReference type="CDD" id="cd05233">
    <property type="entry name" value="SDR_c"/>
    <property type="match status" value="1"/>
</dbReference>
<sequence length="308" mass="33644">MPLDPSHPDYWTEALQFTSNIHRDVYPAIDPSNPRIQQIARDKVVLITGAGSGFGEGAAKQWVKAKASAILIASRTQENLDTVSESLLSISSTTKILQVVADMSSQADVHRLFEKAIETFGRVDVVVHCAGVLGPLANIGDTVVHEWWSAFEINVKGCLLVVRELVRVAAGREATFINAGSAAAYFANPQQSPYTSSKLAITMILDQVHTEYPNVRVFNVHPGMAVSKILRPELHIYAKDTIELFGSVAIYLSGPQADFLRGRFIAANWDVNDLEKHREEIVAQELLKGQAFKGNIGPGGHFAGMLNL</sequence>
<evidence type="ECO:0000313" key="4">
    <source>
        <dbReference type="EMBL" id="KAK5991904.1"/>
    </source>
</evidence>
<protein>
    <submittedName>
        <fullName evidence="4">Short chain dehydrogenase citE-like protein</fullName>
    </submittedName>
</protein>
<evidence type="ECO:0000256" key="1">
    <source>
        <dbReference type="ARBA" id="ARBA00006484"/>
    </source>
</evidence>
<dbReference type="InterPro" id="IPR036291">
    <property type="entry name" value="NAD(P)-bd_dom_sf"/>
</dbReference>
<dbReference type="InterPro" id="IPR002347">
    <property type="entry name" value="SDR_fam"/>
</dbReference>
<dbReference type="PRINTS" id="PR00081">
    <property type="entry name" value="GDHRDH"/>
</dbReference>
<evidence type="ECO:0000256" key="3">
    <source>
        <dbReference type="ARBA" id="ARBA00023002"/>
    </source>
</evidence>
<keyword evidence="2" id="KW-0521">NADP</keyword>
<evidence type="ECO:0000313" key="5">
    <source>
        <dbReference type="Proteomes" id="UP001338125"/>
    </source>
</evidence>
<evidence type="ECO:0000256" key="2">
    <source>
        <dbReference type="ARBA" id="ARBA00022857"/>
    </source>
</evidence>
<reference evidence="4 5" key="1">
    <citation type="submission" date="2024-01" db="EMBL/GenBank/DDBJ databases">
        <title>Complete genome of Cladobotryum mycophilum ATHUM6906.</title>
        <authorList>
            <person name="Christinaki A.C."/>
            <person name="Myridakis A.I."/>
            <person name="Kouvelis V.N."/>
        </authorList>
    </citation>
    <scope>NUCLEOTIDE SEQUENCE [LARGE SCALE GENOMIC DNA]</scope>
    <source>
        <strain evidence="4 5">ATHUM6906</strain>
    </source>
</reference>
<comment type="caution">
    <text evidence="4">The sequence shown here is derived from an EMBL/GenBank/DDBJ whole genome shotgun (WGS) entry which is preliminary data.</text>
</comment>
<dbReference type="SUPFAM" id="SSF51735">
    <property type="entry name" value="NAD(P)-binding Rossmann-fold domains"/>
    <property type="match status" value="1"/>
</dbReference>
<dbReference type="Proteomes" id="UP001338125">
    <property type="component" value="Unassembled WGS sequence"/>
</dbReference>
<organism evidence="4 5">
    <name type="scientific">Cladobotryum mycophilum</name>
    <dbReference type="NCBI Taxonomy" id="491253"/>
    <lineage>
        <taxon>Eukaryota</taxon>
        <taxon>Fungi</taxon>
        <taxon>Dikarya</taxon>
        <taxon>Ascomycota</taxon>
        <taxon>Pezizomycotina</taxon>
        <taxon>Sordariomycetes</taxon>
        <taxon>Hypocreomycetidae</taxon>
        <taxon>Hypocreales</taxon>
        <taxon>Hypocreaceae</taxon>
        <taxon>Cladobotryum</taxon>
    </lineage>
</organism>
<dbReference type="PROSITE" id="PS00061">
    <property type="entry name" value="ADH_SHORT"/>
    <property type="match status" value="1"/>
</dbReference>
<keyword evidence="5" id="KW-1185">Reference proteome</keyword>
<dbReference type="EMBL" id="JAVFKD010000012">
    <property type="protein sequence ID" value="KAK5991904.1"/>
    <property type="molecule type" value="Genomic_DNA"/>
</dbReference>
<dbReference type="PANTHER" id="PTHR43391:SF82">
    <property type="entry name" value="OXIDOREDUCTASE SADH-RELATED"/>
    <property type="match status" value="1"/>
</dbReference>
<dbReference type="Pfam" id="PF00106">
    <property type="entry name" value="adh_short"/>
    <property type="match status" value="1"/>
</dbReference>